<sequence>MQFSRITGNGIITNNSLHIQLAVQSQAGLIRFTMPSRAMMAGIGLR</sequence>
<evidence type="ECO:0000313" key="1">
    <source>
        <dbReference type="EMBL" id="VEB40542.1"/>
    </source>
</evidence>
<evidence type="ECO:0000313" key="2">
    <source>
        <dbReference type="Proteomes" id="UP000275777"/>
    </source>
</evidence>
<proteinExistence type="predicted"/>
<organism evidence="1 2">
    <name type="scientific">Chromobacterium violaceum</name>
    <dbReference type="NCBI Taxonomy" id="536"/>
    <lineage>
        <taxon>Bacteria</taxon>
        <taxon>Pseudomonadati</taxon>
        <taxon>Pseudomonadota</taxon>
        <taxon>Betaproteobacteria</taxon>
        <taxon>Neisseriales</taxon>
        <taxon>Chromobacteriaceae</taxon>
        <taxon>Chromobacterium</taxon>
    </lineage>
</organism>
<dbReference type="Proteomes" id="UP000275777">
    <property type="component" value="Chromosome"/>
</dbReference>
<dbReference type="AlphaFoldDB" id="A0A447T6P5"/>
<protein>
    <submittedName>
        <fullName evidence="1">Uncharacterized protein</fullName>
    </submittedName>
</protein>
<gene>
    <name evidence="1" type="ORF">NCTC9695_00942</name>
</gene>
<dbReference type="EMBL" id="LR134182">
    <property type="protein sequence ID" value="VEB40542.1"/>
    <property type="molecule type" value="Genomic_DNA"/>
</dbReference>
<name>A0A447T6P5_CHRVL</name>
<accession>A0A447T6P5</accession>
<reference evidence="1 2" key="1">
    <citation type="submission" date="2018-12" db="EMBL/GenBank/DDBJ databases">
        <authorList>
            <consortium name="Pathogen Informatics"/>
        </authorList>
    </citation>
    <scope>NUCLEOTIDE SEQUENCE [LARGE SCALE GENOMIC DNA]</scope>
    <source>
        <strain evidence="1 2">NCTC9695</strain>
    </source>
</reference>